<proteinExistence type="predicted"/>
<evidence type="ECO:0000259" key="3">
    <source>
        <dbReference type="PROSITE" id="PS50888"/>
    </source>
</evidence>
<feature type="domain" description="BHLH" evidence="3">
    <location>
        <begin position="184"/>
        <end position="236"/>
    </location>
</feature>
<dbReference type="InParanoid" id="A0A067QHQ4"/>
<evidence type="ECO:0000256" key="1">
    <source>
        <dbReference type="SAM" id="Coils"/>
    </source>
</evidence>
<dbReference type="HOGENOM" id="CLU_959978_0_0_1"/>
<name>A0A067QHQ4_9AGAM</name>
<dbReference type="AlphaFoldDB" id="A0A067QHQ4"/>
<dbReference type="InterPro" id="IPR011598">
    <property type="entry name" value="bHLH_dom"/>
</dbReference>
<gene>
    <name evidence="4" type="ORF">JAAARDRAFT_44639</name>
</gene>
<keyword evidence="1" id="KW-0175">Coiled coil</keyword>
<dbReference type="EMBL" id="KL197711">
    <property type="protein sequence ID" value="KDQ62141.1"/>
    <property type="molecule type" value="Genomic_DNA"/>
</dbReference>
<evidence type="ECO:0000256" key="2">
    <source>
        <dbReference type="SAM" id="MobiDB-lite"/>
    </source>
</evidence>
<dbReference type="Proteomes" id="UP000027265">
    <property type="component" value="Unassembled WGS sequence"/>
</dbReference>
<feature type="compositionally biased region" description="Low complexity" evidence="2">
    <location>
        <begin position="144"/>
        <end position="163"/>
    </location>
</feature>
<dbReference type="GO" id="GO:0046983">
    <property type="term" value="F:protein dimerization activity"/>
    <property type="evidence" value="ECO:0007669"/>
    <property type="project" value="InterPro"/>
</dbReference>
<feature type="coiled-coil region" evidence="1">
    <location>
        <begin position="233"/>
        <end position="263"/>
    </location>
</feature>
<feature type="region of interest" description="Disordered" evidence="2">
    <location>
        <begin position="141"/>
        <end position="176"/>
    </location>
</feature>
<evidence type="ECO:0000313" key="4">
    <source>
        <dbReference type="EMBL" id="KDQ62141.1"/>
    </source>
</evidence>
<sequence>MNTNPNNQQGHPEQYPGFADPAMNPNTTFYQTANALRQDPRTTRQGTLVAGHWEGPATQSSYTLGPALQLAPQPHGRRDSVSSGYRTEYPMSTPEGHYLGLSASPEQHFSSSMQPGVGYWSSPEPGFEPLMFTEDPTEAYINYPPETAESSQPTTSTSQNSPPRSGSGEPQELRDMTPEEAMEFKRVARVRAEGQRRNTLKRGMSGLKEALPEEFQRHARSKNSIVNAAAQCIESQTREQELLERRLRELDDQIQRQRALQEQIVQSSVPAPSHMTWAAPGDVMKRSGSY</sequence>
<accession>A0A067QHQ4</accession>
<dbReference type="InterPro" id="IPR036638">
    <property type="entry name" value="HLH_DNA-bd_sf"/>
</dbReference>
<dbReference type="Gene3D" id="4.10.280.10">
    <property type="entry name" value="Helix-loop-helix DNA-binding domain"/>
    <property type="match status" value="1"/>
</dbReference>
<feature type="region of interest" description="Disordered" evidence="2">
    <location>
        <begin position="264"/>
        <end position="290"/>
    </location>
</feature>
<dbReference type="PROSITE" id="PS50888">
    <property type="entry name" value="BHLH"/>
    <property type="match status" value="1"/>
</dbReference>
<reference evidence="5" key="1">
    <citation type="journal article" date="2014" name="Proc. Natl. Acad. Sci. U.S.A.">
        <title>Extensive sampling of basidiomycete genomes demonstrates inadequacy of the white-rot/brown-rot paradigm for wood decay fungi.</title>
        <authorList>
            <person name="Riley R."/>
            <person name="Salamov A.A."/>
            <person name="Brown D.W."/>
            <person name="Nagy L.G."/>
            <person name="Floudas D."/>
            <person name="Held B.W."/>
            <person name="Levasseur A."/>
            <person name="Lombard V."/>
            <person name="Morin E."/>
            <person name="Otillar R."/>
            <person name="Lindquist E.A."/>
            <person name="Sun H."/>
            <person name="LaButti K.M."/>
            <person name="Schmutz J."/>
            <person name="Jabbour D."/>
            <person name="Luo H."/>
            <person name="Baker S.E."/>
            <person name="Pisabarro A.G."/>
            <person name="Walton J.D."/>
            <person name="Blanchette R.A."/>
            <person name="Henrissat B."/>
            <person name="Martin F."/>
            <person name="Cullen D."/>
            <person name="Hibbett D.S."/>
            <person name="Grigoriev I.V."/>
        </authorList>
    </citation>
    <scope>NUCLEOTIDE SEQUENCE [LARGE SCALE GENOMIC DNA]</scope>
    <source>
        <strain evidence="5">MUCL 33604</strain>
    </source>
</reference>
<keyword evidence="5" id="KW-1185">Reference proteome</keyword>
<organism evidence="4 5">
    <name type="scientific">Jaapia argillacea MUCL 33604</name>
    <dbReference type="NCBI Taxonomy" id="933084"/>
    <lineage>
        <taxon>Eukaryota</taxon>
        <taxon>Fungi</taxon>
        <taxon>Dikarya</taxon>
        <taxon>Basidiomycota</taxon>
        <taxon>Agaricomycotina</taxon>
        <taxon>Agaricomycetes</taxon>
        <taxon>Agaricomycetidae</taxon>
        <taxon>Jaapiales</taxon>
        <taxon>Jaapiaceae</taxon>
        <taxon>Jaapia</taxon>
    </lineage>
</organism>
<dbReference type="SUPFAM" id="SSF47459">
    <property type="entry name" value="HLH, helix-loop-helix DNA-binding domain"/>
    <property type="match status" value="1"/>
</dbReference>
<feature type="region of interest" description="Disordered" evidence="2">
    <location>
        <begin position="1"/>
        <end position="25"/>
    </location>
</feature>
<feature type="compositionally biased region" description="Polar residues" evidence="2">
    <location>
        <begin position="1"/>
        <end position="11"/>
    </location>
</feature>
<protein>
    <recommendedName>
        <fullName evidence="3">BHLH domain-containing protein</fullName>
    </recommendedName>
</protein>
<evidence type="ECO:0000313" key="5">
    <source>
        <dbReference type="Proteomes" id="UP000027265"/>
    </source>
</evidence>